<reference evidence="3" key="1">
    <citation type="submission" date="2016-06" db="EMBL/GenBank/DDBJ databases">
        <authorList>
            <person name="Varghese N."/>
            <person name="Submissions Spin"/>
        </authorList>
    </citation>
    <scope>NUCLEOTIDE SEQUENCE [LARGE SCALE GENOMIC DNA]</scope>
    <source>
        <strain evidence="3">DSM 44814</strain>
    </source>
</reference>
<organism evidence="2 3">
    <name type="scientific">Micromonospora eburnea</name>
    <dbReference type="NCBI Taxonomy" id="227316"/>
    <lineage>
        <taxon>Bacteria</taxon>
        <taxon>Bacillati</taxon>
        <taxon>Actinomycetota</taxon>
        <taxon>Actinomycetes</taxon>
        <taxon>Micromonosporales</taxon>
        <taxon>Micromonosporaceae</taxon>
        <taxon>Micromonospora</taxon>
    </lineage>
</organism>
<dbReference type="Proteomes" id="UP000199696">
    <property type="component" value="Unassembled WGS sequence"/>
</dbReference>
<gene>
    <name evidence="2" type="ORF">GA0070604_0920</name>
</gene>
<dbReference type="STRING" id="227316.GA0070604_0920"/>
<dbReference type="NCBIfam" id="TIGR01764">
    <property type="entry name" value="excise"/>
    <property type="match status" value="1"/>
</dbReference>
<evidence type="ECO:0000313" key="3">
    <source>
        <dbReference type="Proteomes" id="UP000199696"/>
    </source>
</evidence>
<dbReference type="AlphaFoldDB" id="A0A1C6TUQ6"/>
<evidence type="ECO:0000259" key="1">
    <source>
        <dbReference type="Pfam" id="PF12728"/>
    </source>
</evidence>
<sequence>MAASDGKLRQTKPTGGVTMEPRFLLLSDVAAELNVSDSQVYHMVRSGELPAIKIGGRGQWRVERARLEEYIQRKYAETAEWVRDNPLADRDPE</sequence>
<protein>
    <submittedName>
        <fullName evidence="2">Transcriptional regulator, AlpA family</fullName>
    </submittedName>
</protein>
<proteinExistence type="predicted"/>
<evidence type="ECO:0000313" key="2">
    <source>
        <dbReference type="EMBL" id="SCL45341.1"/>
    </source>
</evidence>
<dbReference type="InterPro" id="IPR041657">
    <property type="entry name" value="HTH_17"/>
</dbReference>
<dbReference type="GO" id="GO:0003677">
    <property type="term" value="F:DNA binding"/>
    <property type="evidence" value="ECO:0007669"/>
    <property type="project" value="InterPro"/>
</dbReference>
<dbReference type="InterPro" id="IPR010093">
    <property type="entry name" value="SinI_DNA-bd"/>
</dbReference>
<keyword evidence="3" id="KW-1185">Reference proteome</keyword>
<accession>A0A1C6TUQ6</accession>
<dbReference type="SUPFAM" id="SSF46955">
    <property type="entry name" value="Putative DNA-binding domain"/>
    <property type="match status" value="1"/>
</dbReference>
<name>A0A1C6TUQ6_9ACTN</name>
<feature type="domain" description="Helix-turn-helix" evidence="1">
    <location>
        <begin position="27"/>
        <end position="74"/>
    </location>
</feature>
<dbReference type="EMBL" id="FMHY01000002">
    <property type="protein sequence ID" value="SCL45341.1"/>
    <property type="molecule type" value="Genomic_DNA"/>
</dbReference>
<dbReference type="InterPro" id="IPR009061">
    <property type="entry name" value="DNA-bd_dom_put_sf"/>
</dbReference>
<dbReference type="Pfam" id="PF12728">
    <property type="entry name" value="HTH_17"/>
    <property type="match status" value="1"/>
</dbReference>